<keyword evidence="3" id="KW-0560">Oxidoreductase</keyword>
<comment type="similarity">
    <text evidence="2 3">Belongs to the cytochrome P450 family.</text>
</comment>
<keyword evidence="5" id="KW-1185">Reference proteome</keyword>
<evidence type="ECO:0000256" key="3">
    <source>
        <dbReference type="RuleBase" id="RU000461"/>
    </source>
</evidence>
<keyword evidence="3" id="KW-0479">Metal-binding</keyword>
<keyword evidence="3" id="KW-0503">Monooxygenase</keyword>
<reference evidence="5" key="1">
    <citation type="journal article" date="2019" name="Int. J. Syst. Evol. Microbiol.">
        <title>The Global Catalogue of Microorganisms (GCM) 10K type strain sequencing project: providing services to taxonomists for standard genome sequencing and annotation.</title>
        <authorList>
            <consortium name="The Broad Institute Genomics Platform"/>
            <consortium name="The Broad Institute Genome Sequencing Center for Infectious Disease"/>
            <person name="Wu L."/>
            <person name="Ma J."/>
        </authorList>
    </citation>
    <scope>NUCLEOTIDE SEQUENCE [LARGE SCALE GENOMIC DNA]</scope>
    <source>
        <strain evidence="5">JCM 9933</strain>
    </source>
</reference>
<dbReference type="InterPro" id="IPR050121">
    <property type="entry name" value="Cytochrome_P450_monoxygenase"/>
</dbReference>
<keyword evidence="3" id="KW-0408">Iron</keyword>
<keyword evidence="3" id="KW-0349">Heme</keyword>
<dbReference type="Gene3D" id="1.10.630.10">
    <property type="entry name" value="Cytochrome P450"/>
    <property type="match status" value="1"/>
</dbReference>
<dbReference type="PRINTS" id="PR00385">
    <property type="entry name" value="P450"/>
</dbReference>
<dbReference type="EMBL" id="BAAAFZ010000008">
    <property type="protein sequence ID" value="GAA0573676.1"/>
    <property type="molecule type" value="Genomic_DNA"/>
</dbReference>
<accession>A0ABP3PRU0</accession>
<dbReference type="InterPro" id="IPR036396">
    <property type="entry name" value="Cyt_P450_sf"/>
</dbReference>
<gene>
    <name evidence="4" type="ORF">GCM10009416_10450</name>
</gene>
<protein>
    <submittedName>
        <fullName evidence="4">Cytochrome P450</fullName>
    </submittedName>
</protein>
<evidence type="ECO:0000256" key="2">
    <source>
        <dbReference type="ARBA" id="ARBA00010617"/>
    </source>
</evidence>
<proteinExistence type="inferred from homology"/>
<comment type="caution">
    <text evidence="4">The sequence shown here is derived from an EMBL/GenBank/DDBJ whole genome shotgun (WGS) entry which is preliminary data.</text>
</comment>
<dbReference type="RefSeq" id="WP_343894101.1">
    <property type="nucleotide sequence ID" value="NZ_BAAAFZ010000008.1"/>
</dbReference>
<dbReference type="Proteomes" id="UP001501588">
    <property type="component" value="Unassembled WGS sequence"/>
</dbReference>
<dbReference type="PROSITE" id="PS00086">
    <property type="entry name" value="CYTOCHROME_P450"/>
    <property type="match status" value="1"/>
</dbReference>
<evidence type="ECO:0000313" key="4">
    <source>
        <dbReference type="EMBL" id="GAA0573676.1"/>
    </source>
</evidence>
<dbReference type="InterPro" id="IPR002401">
    <property type="entry name" value="Cyt_P450_E_grp-I"/>
</dbReference>
<dbReference type="SUPFAM" id="SSF48264">
    <property type="entry name" value="Cytochrome P450"/>
    <property type="match status" value="1"/>
</dbReference>
<dbReference type="PRINTS" id="PR00463">
    <property type="entry name" value="EP450I"/>
</dbReference>
<dbReference type="InterPro" id="IPR001128">
    <property type="entry name" value="Cyt_P450"/>
</dbReference>
<dbReference type="Pfam" id="PF00067">
    <property type="entry name" value="p450"/>
    <property type="match status" value="1"/>
</dbReference>
<dbReference type="PANTHER" id="PTHR24305">
    <property type="entry name" value="CYTOCHROME P450"/>
    <property type="match status" value="1"/>
</dbReference>
<evidence type="ECO:0000313" key="5">
    <source>
        <dbReference type="Proteomes" id="UP001501588"/>
    </source>
</evidence>
<name>A0ABP3PRU0_9PROT</name>
<sequence length="464" mass="51868">MLDAPLPHRTSELPRPPMTARERTQLEAFLVLRRNPLELWGPAAYREEILRGRFLGREQIMINAPDAIRHVLVANHENYGRNIGTVRVLQPVLGTGLFLAEGEAWRHHRRTMAPALAPRTMPILARHVVLATEEAEVALGRAAGGRPVDLLRHMQNLALTIAGRSMFSLEMAAFGDELRAMLLRYALAYARPGFLDLLLPGSVRSPLDVGRAAFRKEWLRFIDRLIDARERQAERAPADRPRDLFDLLAAARDPETGAGFDRAQLRDEVATLIIAGHETTAATLFWACYAAARLPEHQERIAQEAAALDLSPENASAALKRLPYTRAHLDETLRLYPPAFLIVREAIGPDTIGGRRIAPGTVVSVSPWVLHRHRRRWRNPDAFDPTRFLPGAPAPERFAYMPFGAGPRVCIGAQFALTEATLVLARLLRAFRIEPFGSGTVVPRGFVTTQPDRPIRFLLSRRAH</sequence>
<dbReference type="InterPro" id="IPR017972">
    <property type="entry name" value="Cyt_P450_CS"/>
</dbReference>
<dbReference type="PANTHER" id="PTHR24305:SF166">
    <property type="entry name" value="CYTOCHROME P450 12A4, MITOCHONDRIAL-RELATED"/>
    <property type="match status" value="1"/>
</dbReference>
<organism evidence="4 5">
    <name type="scientific">Craurococcus roseus</name>
    <dbReference type="NCBI Taxonomy" id="77585"/>
    <lineage>
        <taxon>Bacteria</taxon>
        <taxon>Pseudomonadati</taxon>
        <taxon>Pseudomonadota</taxon>
        <taxon>Alphaproteobacteria</taxon>
        <taxon>Acetobacterales</taxon>
        <taxon>Acetobacteraceae</taxon>
        <taxon>Craurococcus</taxon>
    </lineage>
</organism>
<comment type="cofactor">
    <cofactor evidence="1">
        <name>heme</name>
        <dbReference type="ChEBI" id="CHEBI:30413"/>
    </cofactor>
</comment>
<evidence type="ECO:0000256" key="1">
    <source>
        <dbReference type="ARBA" id="ARBA00001971"/>
    </source>
</evidence>